<feature type="coiled-coil region" evidence="1">
    <location>
        <begin position="45"/>
        <end position="79"/>
    </location>
</feature>
<sequence>MGGKSSKSNLSRTDSMRKSSVKNMVQEMKRKWEKVGDELWGLPEVNESHEVYVELKEKITELRSELEGLSDDIKKKDTALVDYYMDRYHAYMCVLEKKTVLPQKVVNCGKAVSTPELRESLESNTNSLKKKTKKSRTQQRERRVTKEEKNMNEIDRIRQEMMPMRDEILVFKGQKNDRVYHFLEESFLRFASKLEGIETFDFPQLKHEKKIAITYAKESVEVLQQIVDRKERATQEEEEEVPVVKFKEFRAQLENKLSVHPSVRSTMGMVKLKSYSDEVECLQVTKSIESLDEEYASSSSMSCSSDNYEERQEVRRDVFNINTLKVTSI</sequence>
<evidence type="ECO:0000256" key="1">
    <source>
        <dbReference type="SAM" id="Coils"/>
    </source>
</evidence>
<keyword evidence="1" id="KW-0175">Coiled coil</keyword>
<feature type="compositionally biased region" description="Basic and acidic residues" evidence="2">
    <location>
        <begin position="138"/>
        <end position="147"/>
    </location>
</feature>
<feature type="compositionally biased region" description="Basic residues" evidence="2">
    <location>
        <begin position="128"/>
        <end position="137"/>
    </location>
</feature>
<reference evidence="4" key="1">
    <citation type="submission" date="2025-08" db="UniProtKB">
        <authorList>
            <consortium name="RefSeq"/>
        </authorList>
    </citation>
    <scope>IDENTIFICATION</scope>
    <source>
        <tissue evidence="4">Whole Larva</tissue>
    </source>
</reference>
<evidence type="ECO:0000256" key="2">
    <source>
        <dbReference type="SAM" id="MobiDB-lite"/>
    </source>
</evidence>
<proteinExistence type="predicted"/>
<evidence type="ECO:0000313" key="4">
    <source>
        <dbReference type="RefSeq" id="XP_017782434.1"/>
    </source>
</evidence>
<dbReference type="GeneID" id="108566861"/>
<protein>
    <submittedName>
        <fullName evidence="4">Uncharacterized protein LOC108566861</fullName>
    </submittedName>
</protein>
<dbReference type="SUPFAM" id="SSF63491">
    <property type="entry name" value="BAG domain"/>
    <property type="match status" value="1"/>
</dbReference>
<dbReference type="InterPro" id="IPR036533">
    <property type="entry name" value="BAG_dom_sf"/>
</dbReference>
<organism evidence="3 4">
    <name type="scientific">Nicrophorus vespilloides</name>
    <name type="common">Boreal carrion beetle</name>
    <dbReference type="NCBI Taxonomy" id="110193"/>
    <lineage>
        <taxon>Eukaryota</taxon>
        <taxon>Metazoa</taxon>
        <taxon>Ecdysozoa</taxon>
        <taxon>Arthropoda</taxon>
        <taxon>Hexapoda</taxon>
        <taxon>Insecta</taxon>
        <taxon>Pterygota</taxon>
        <taxon>Neoptera</taxon>
        <taxon>Endopterygota</taxon>
        <taxon>Coleoptera</taxon>
        <taxon>Polyphaga</taxon>
        <taxon>Staphyliniformia</taxon>
        <taxon>Silphidae</taxon>
        <taxon>Nicrophorinae</taxon>
        <taxon>Nicrophorus</taxon>
    </lineage>
</organism>
<feature type="region of interest" description="Disordered" evidence="2">
    <location>
        <begin position="120"/>
        <end position="147"/>
    </location>
</feature>
<name>A0ABM1N6I4_NICVS</name>
<dbReference type="RefSeq" id="XP_017782434.1">
    <property type="nucleotide sequence ID" value="XM_017926945.1"/>
</dbReference>
<feature type="compositionally biased region" description="Polar residues" evidence="2">
    <location>
        <begin position="1"/>
        <end position="13"/>
    </location>
</feature>
<gene>
    <name evidence="4" type="primary">LOC108566861</name>
</gene>
<dbReference type="Proteomes" id="UP000695000">
    <property type="component" value="Unplaced"/>
</dbReference>
<accession>A0ABM1N6I4</accession>
<feature type="region of interest" description="Disordered" evidence="2">
    <location>
        <begin position="1"/>
        <end position="23"/>
    </location>
</feature>
<evidence type="ECO:0000313" key="3">
    <source>
        <dbReference type="Proteomes" id="UP000695000"/>
    </source>
</evidence>
<keyword evidence="3" id="KW-1185">Reference proteome</keyword>
<dbReference type="Gene3D" id="1.20.58.120">
    <property type="entry name" value="BAG domain"/>
    <property type="match status" value="1"/>
</dbReference>